<dbReference type="Pfam" id="PF00069">
    <property type="entry name" value="Pkinase"/>
    <property type="match status" value="1"/>
</dbReference>
<name>A0A0W0GCJ0_MONRR</name>
<feature type="compositionally biased region" description="Pro residues" evidence="4">
    <location>
        <begin position="341"/>
        <end position="350"/>
    </location>
</feature>
<feature type="compositionally biased region" description="Polar residues" evidence="4">
    <location>
        <begin position="671"/>
        <end position="686"/>
    </location>
</feature>
<dbReference type="InterPro" id="IPR008271">
    <property type="entry name" value="Ser/Thr_kinase_AS"/>
</dbReference>
<dbReference type="Proteomes" id="UP000054988">
    <property type="component" value="Unassembled WGS sequence"/>
</dbReference>
<dbReference type="AlphaFoldDB" id="A0A0W0GCJ0"/>
<feature type="region of interest" description="Disordered" evidence="4">
    <location>
        <begin position="1"/>
        <end position="23"/>
    </location>
</feature>
<feature type="region of interest" description="Disordered" evidence="4">
    <location>
        <begin position="332"/>
        <end position="355"/>
    </location>
</feature>
<evidence type="ECO:0000256" key="2">
    <source>
        <dbReference type="ARBA" id="ARBA00022840"/>
    </source>
</evidence>
<dbReference type="PANTHER" id="PTHR24346:SF110">
    <property type="entry name" value="NON-SPECIFIC SERINE_THREONINE PROTEIN KINASE"/>
    <property type="match status" value="1"/>
</dbReference>
<reference evidence="6 7" key="1">
    <citation type="submission" date="2015-12" db="EMBL/GenBank/DDBJ databases">
        <title>Draft genome sequence of Moniliophthora roreri, the causal agent of frosty pod rot of cacao.</title>
        <authorList>
            <person name="Aime M.C."/>
            <person name="Diaz-Valderrama J.R."/>
            <person name="Kijpornyongpan T."/>
            <person name="Phillips-Mora W."/>
        </authorList>
    </citation>
    <scope>NUCLEOTIDE SEQUENCE [LARGE SCALE GENOMIC DNA]</scope>
    <source>
        <strain evidence="6 7">MCA 2952</strain>
    </source>
</reference>
<keyword evidence="1 3" id="KW-0547">Nucleotide-binding</keyword>
<dbReference type="eggNOG" id="KOG0588">
    <property type="taxonomic scope" value="Eukaryota"/>
</dbReference>
<feature type="region of interest" description="Disordered" evidence="4">
    <location>
        <begin position="472"/>
        <end position="560"/>
    </location>
</feature>
<feature type="compositionally biased region" description="Pro residues" evidence="4">
    <location>
        <begin position="750"/>
        <end position="760"/>
    </location>
</feature>
<evidence type="ECO:0000313" key="6">
    <source>
        <dbReference type="EMBL" id="KTB46273.1"/>
    </source>
</evidence>
<dbReference type="GO" id="GO:0035556">
    <property type="term" value="P:intracellular signal transduction"/>
    <property type="evidence" value="ECO:0007669"/>
    <property type="project" value="TreeGrafter"/>
</dbReference>
<dbReference type="GO" id="GO:0005737">
    <property type="term" value="C:cytoplasm"/>
    <property type="evidence" value="ECO:0007669"/>
    <property type="project" value="TreeGrafter"/>
</dbReference>
<keyword evidence="2 3" id="KW-0067">ATP-binding</keyword>
<dbReference type="PROSITE" id="PS00107">
    <property type="entry name" value="PROTEIN_KINASE_ATP"/>
    <property type="match status" value="1"/>
</dbReference>
<evidence type="ECO:0000256" key="3">
    <source>
        <dbReference type="PROSITE-ProRule" id="PRU10141"/>
    </source>
</evidence>
<dbReference type="InterPro" id="IPR000719">
    <property type="entry name" value="Prot_kinase_dom"/>
</dbReference>
<feature type="compositionally biased region" description="Low complexity" evidence="4">
    <location>
        <begin position="907"/>
        <end position="924"/>
    </location>
</feature>
<evidence type="ECO:0000259" key="5">
    <source>
        <dbReference type="PROSITE" id="PS50011"/>
    </source>
</evidence>
<sequence length="1087" mass="116504">MSSSVSSSPPRAPPIKYSTPLGTRWDKEKAAAGGSHAFDFPSDPKFIGPWIIGECVGKGASGRVKIAKHRITGQLAAVKILPLAPLVNSRAELVDPAQLAKSEKQRLGIDREITMMKLMNHPNILRIYDVYEGAKELFLVLEYVEGGELFDLLVNKGRLPPADAQAFFKQIIHGLNYAHTFSIIHRDLKPENILIASLNPPLIKIADWGMAAFAPPSLQLETSCGSPHYASPEIVNGDKYQGNATDIWSCGVILFALLTGRLPFDDKNVKALLAKVKSGKYDMPAYIDPQAKDLLSRMLVVDSSMRITIPEILRHPWLLKLLSKHASRSQAVDTSTTLSVPPTPPLPPSPSTLGRPIPSASLIDPDLFASLRVIWGRHTDTSGDNIKRDLLAPPGEGVHAKAFYFLLGKFKQEAEKESLGSGLGESLTFNLGWELDYGEVDMAQVSSHEGSAFGRYKGNSAVMRKAYSEQSRCTHSHATTQLPMVSGLAPPEMSRTSGTTASSSRGTSSSTAIPSRPLGPRGPSSVPARKSSFGVSPMPPVPRRGYTYSGPSIVREDKDRGVRNHLEANTNTAEGVSSVQFPRHPIQRAKTYRPRSRSGEDTEDMYTRLTMTRDRERRGERRVVSGKTVSLAGVTSNVDNFSTTAASHPEAGVATERERRIVSPTPVRASTLPSPNPRSAASQVKDNSPPHPVPELVSIKDSTRSRAVSLVPNDRSCKENTGGRPVLGDANANTGIGVTVAGKGKKGKLRPPPSEFPFPPLNRKRSTIADMNGNVLGSSTPAALSPLLHPLAHNVNHLPKSYLTSPKSYSTSKSPLISPKFPHFPQLPQTEFKGWLSNLFGGWRSSSSSGNWGDGILYSVHDVKRTTSDVVCLLEGIGISVIVETISGGGPGEELMVLKSGYRMDDSTASTASPTSPTSAAATSNLGESTNVGTAANHGDVLGHLNMKPLKFRVEIFTSLPSSQSPRDIASPTMLSPPVSPLFSPIASPRFSCDGTSYFPPTQGPRVRSTTSPLPSPKVITGNKVAAACDGVTTILLRLDKGSSATFKAIGKKLRDVYSDTPPSPGWVVAPGESMGHGDAEPIGVAV</sequence>
<feature type="region of interest" description="Disordered" evidence="4">
    <location>
        <begin position="1068"/>
        <end position="1087"/>
    </location>
</feature>
<dbReference type="Gene3D" id="1.10.510.10">
    <property type="entry name" value="Transferase(Phosphotransferase) domain 1"/>
    <property type="match status" value="1"/>
</dbReference>
<feature type="binding site" evidence="3">
    <location>
        <position position="79"/>
    </location>
    <ligand>
        <name>ATP</name>
        <dbReference type="ChEBI" id="CHEBI:30616"/>
    </ligand>
</feature>
<dbReference type="GO" id="GO:0005524">
    <property type="term" value="F:ATP binding"/>
    <property type="evidence" value="ECO:0007669"/>
    <property type="project" value="UniProtKB-UniRule"/>
</dbReference>
<protein>
    <recommendedName>
        <fullName evidence="5">Protein kinase domain-containing protein</fullName>
    </recommendedName>
</protein>
<dbReference type="SUPFAM" id="SSF56112">
    <property type="entry name" value="Protein kinase-like (PK-like)"/>
    <property type="match status" value="1"/>
</dbReference>
<feature type="region of interest" description="Disordered" evidence="4">
    <location>
        <begin position="713"/>
        <end position="762"/>
    </location>
</feature>
<evidence type="ECO:0000256" key="1">
    <source>
        <dbReference type="ARBA" id="ARBA00022741"/>
    </source>
</evidence>
<feature type="region of interest" description="Disordered" evidence="4">
    <location>
        <begin position="640"/>
        <end position="696"/>
    </location>
</feature>
<dbReference type="SMART" id="SM00220">
    <property type="entry name" value="S_TKc"/>
    <property type="match status" value="1"/>
</dbReference>
<feature type="domain" description="Protein kinase" evidence="5">
    <location>
        <begin position="50"/>
        <end position="318"/>
    </location>
</feature>
<evidence type="ECO:0000256" key="4">
    <source>
        <dbReference type="SAM" id="MobiDB-lite"/>
    </source>
</evidence>
<feature type="compositionally biased region" description="Low complexity" evidence="4">
    <location>
        <begin position="494"/>
        <end position="527"/>
    </location>
</feature>
<dbReference type="PANTHER" id="PTHR24346">
    <property type="entry name" value="MAP/MICROTUBULE AFFINITY-REGULATING KINASE"/>
    <property type="match status" value="1"/>
</dbReference>
<dbReference type="PROSITE" id="PS00108">
    <property type="entry name" value="PROTEIN_KINASE_ST"/>
    <property type="match status" value="1"/>
</dbReference>
<dbReference type="EMBL" id="LATX01000425">
    <property type="protein sequence ID" value="KTB46273.1"/>
    <property type="molecule type" value="Genomic_DNA"/>
</dbReference>
<dbReference type="GO" id="GO:0004674">
    <property type="term" value="F:protein serine/threonine kinase activity"/>
    <property type="evidence" value="ECO:0007669"/>
    <property type="project" value="TreeGrafter"/>
</dbReference>
<comment type="caution">
    <text evidence="6">The sequence shown here is derived from an EMBL/GenBank/DDBJ whole genome shotgun (WGS) entry which is preliminary data.</text>
</comment>
<evidence type="ECO:0000313" key="7">
    <source>
        <dbReference type="Proteomes" id="UP000054988"/>
    </source>
</evidence>
<feature type="region of interest" description="Disordered" evidence="4">
    <location>
        <begin position="906"/>
        <end position="932"/>
    </location>
</feature>
<gene>
    <name evidence="6" type="ORF">WG66_1135</name>
</gene>
<dbReference type="InterPro" id="IPR017441">
    <property type="entry name" value="Protein_kinase_ATP_BS"/>
</dbReference>
<accession>A0A0W0GCJ0</accession>
<dbReference type="InterPro" id="IPR011009">
    <property type="entry name" value="Kinase-like_dom_sf"/>
</dbReference>
<proteinExistence type="predicted"/>
<feature type="compositionally biased region" description="Polar residues" evidence="4">
    <location>
        <begin position="472"/>
        <end position="483"/>
    </location>
</feature>
<dbReference type="FunFam" id="1.10.510.10:FF:000571">
    <property type="entry name" value="Maternal embryonic leucine zipper kinase"/>
    <property type="match status" value="1"/>
</dbReference>
<dbReference type="PROSITE" id="PS50011">
    <property type="entry name" value="PROTEIN_KINASE_DOM"/>
    <property type="match status" value="1"/>
</dbReference>
<organism evidence="6 7">
    <name type="scientific">Moniliophthora roreri</name>
    <name type="common">Frosty pod rot fungus</name>
    <name type="synonym">Monilia roreri</name>
    <dbReference type="NCBI Taxonomy" id="221103"/>
    <lineage>
        <taxon>Eukaryota</taxon>
        <taxon>Fungi</taxon>
        <taxon>Dikarya</taxon>
        <taxon>Basidiomycota</taxon>
        <taxon>Agaricomycotina</taxon>
        <taxon>Agaricomycetes</taxon>
        <taxon>Agaricomycetidae</taxon>
        <taxon>Agaricales</taxon>
        <taxon>Marasmiineae</taxon>
        <taxon>Marasmiaceae</taxon>
        <taxon>Moniliophthora</taxon>
    </lineage>
</organism>